<dbReference type="PATRIC" id="fig|1300349.4.peg.876"/>
<dbReference type="EMBL" id="LZYB01000002">
    <property type="protein sequence ID" value="OBV11436.1"/>
    <property type="molecule type" value="Genomic_DNA"/>
</dbReference>
<evidence type="ECO:0000259" key="10">
    <source>
        <dbReference type="Pfam" id="PF01555"/>
    </source>
</evidence>
<dbReference type="GO" id="GO:0005737">
    <property type="term" value="C:cytoplasm"/>
    <property type="evidence" value="ECO:0007669"/>
    <property type="project" value="TreeGrafter"/>
</dbReference>
<dbReference type="FunFam" id="3.40.50.150:FF:000276">
    <property type="entry name" value="Methyltransferase"/>
    <property type="match status" value="1"/>
</dbReference>
<protein>
    <recommendedName>
        <fullName evidence="8">Methyltransferase</fullName>
        <ecNumber evidence="8">2.1.1.-</ecNumber>
    </recommendedName>
</protein>
<evidence type="ECO:0000256" key="2">
    <source>
        <dbReference type="ARBA" id="ARBA00022603"/>
    </source>
</evidence>
<dbReference type="GO" id="GO:0006260">
    <property type="term" value="P:DNA replication"/>
    <property type="evidence" value="ECO:0007669"/>
    <property type="project" value="UniProtKB-KW"/>
</dbReference>
<dbReference type="GO" id="GO:0008170">
    <property type="term" value="F:N-methyltransferase activity"/>
    <property type="evidence" value="ECO:0007669"/>
    <property type="project" value="InterPro"/>
</dbReference>
<evidence type="ECO:0000256" key="1">
    <source>
        <dbReference type="ARBA" id="ARBA00006594"/>
    </source>
</evidence>
<evidence type="ECO:0000256" key="7">
    <source>
        <dbReference type="ARBA" id="ARBA00047942"/>
    </source>
</evidence>
<evidence type="ECO:0000256" key="3">
    <source>
        <dbReference type="ARBA" id="ARBA00022679"/>
    </source>
</evidence>
<keyword evidence="3" id="KW-0808">Transferase</keyword>
<evidence type="ECO:0000256" key="8">
    <source>
        <dbReference type="RuleBase" id="RU362026"/>
    </source>
</evidence>
<evidence type="ECO:0000256" key="5">
    <source>
        <dbReference type="ARBA" id="ARBA00022705"/>
    </source>
</evidence>
<dbReference type="REBASE" id="171065">
    <property type="entry name" value="M.Pdo74ORF879P"/>
</dbReference>
<comment type="similarity">
    <text evidence="1 8">Belongs to the N(4)/N(6)-methyltransferase family.</text>
</comment>
<comment type="caution">
    <text evidence="12">The sequence shown here is derived from an EMBL/GenBank/DDBJ whole genome shotgun (WGS) entry which is preliminary data.</text>
</comment>
<dbReference type="InterPro" id="IPR001091">
    <property type="entry name" value="RM_Methyltransferase"/>
</dbReference>
<dbReference type="PANTHER" id="PTHR13370:SF3">
    <property type="entry name" value="TRNA (GUANINE(10)-N2)-METHYLTRANSFERASE HOMOLOG"/>
    <property type="match status" value="1"/>
</dbReference>
<keyword evidence="13" id="KW-1185">Reference proteome</keyword>
<dbReference type="Pfam" id="PF01555">
    <property type="entry name" value="N6_N4_Mtase"/>
    <property type="match status" value="1"/>
</dbReference>
<organism evidence="12 13">
    <name type="scientific">Erythrobacter dokdonensis DSW-74</name>
    <dbReference type="NCBI Taxonomy" id="1300349"/>
    <lineage>
        <taxon>Bacteria</taxon>
        <taxon>Pseudomonadati</taxon>
        <taxon>Pseudomonadota</taxon>
        <taxon>Alphaproteobacteria</taxon>
        <taxon>Sphingomonadales</taxon>
        <taxon>Erythrobacteraceae</taxon>
        <taxon>Erythrobacter/Porphyrobacter group</taxon>
        <taxon>Erythrobacter</taxon>
    </lineage>
</organism>
<dbReference type="Proteomes" id="UP000092484">
    <property type="component" value="Unassembled WGS sequence"/>
</dbReference>
<keyword evidence="5" id="KW-0235">DNA replication</keyword>
<gene>
    <name evidence="12" type="ORF">I603_0879</name>
</gene>
<comment type="catalytic activity">
    <reaction evidence="7">
        <text>a 2'-deoxyadenosine in DNA + S-adenosyl-L-methionine = an N(6)-methyl-2'-deoxyadenosine in DNA + S-adenosyl-L-homocysteine + H(+)</text>
        <dbReference type="Rhea" id="RHEA:15197"/>
        <dbReference type="Rhea" id="RHEA-COMP:12418"/>
        <dbReference type="Rhea" id="RHEA-COMP:12419"/>
        <dbReference type="ChEBI" id="CHEBI:15378"/>
        <dbReference type="ChEBI" id="CHEBI:57856"/>
        <dbReference type="ChEBI" id="CHEBI:59789"/>
        <dbReference type="ChEBI" id="CHEBI:90615"/>
        <dbReference type="ChEBI" id="CHEBI:90616"/>
        <dbReference type="EC" id="2.1.1.72"/>
    </reaction>
</comment>
<feature type="domain" description="RAMA" evidence="11">
    <location>
        <begin position="278"/>
        <end position="375"/>
    </location>
</feature>
<feature type="region of interest" description="Disordered" evidence="9">
    <location>
        <begin position="1"/>
        <end position="21"/>
    </location>
</feature>
<dbReference type="InterPro" id="IPR002052">
    <property type="entry name" value="DNA_methylase_N6_adenine_CS"/>
</dbReference>
<name>A0A1A7BI90_9SPHN</name>
<dbReference type="InterPro" id="IPR040843">
    <property type="entry name" value="RAMA"/>
</dbReference>
<sequence>MSVTEKVKSRAKSVGKTQESARAPDLPLGRILPGDCIAAMRSLPSASVDLVFADPPYNLQLGGDLNRPDGSHVDAVTDHWDQFDSMAAYDKFTREWLTEARRVLKPDGALWVIGSYHNIFRVGAILQDLGFWILNDIVWRKTNPMPNFKGTRFTNAHETLIWASMGEKSRYHFNYRAMKTLNDELQMRSDWVLPICAGNERLKENGKKAHPTQKPEALLYRVLLATTEKGDVVLDPFFGTGTTGAVAKRLGRQWIGCEREDFYRSVAEKRIAKELPLDESALTTMQSPRAAPKVAFGAVVENGLIPPGSTLFDRKRRWIATVRADGSLECGGKTGSIHGLGKELQGAPSCNGWAFWHYETGGDIQPIDAARQLYLLAAED</sequence>
<accession>A0A1A7BI90</accession>
<dbReference type="STRING" id="1300349.I603_0879"/>
<proteinExistence type="inferred from homology"/>
<feature type="domain" description="DNA methylase N-4/N-6" evidence="10">
    <location>
        <begin position="48"/>
        <end position="268"/>
    </location>
</feature>
<evidence type="ECO:0000313" key="13">
    <source>
        <dbReference type="Proteomes" id="UP000092484"/>
    </source>
</evidence>
<dbReference type="InterPro" id="IPR002941">
    <property type="entry name" value="DNA_methylase_N4/N6"/>
</dbReference>
<dbReference type="RefSeq" id="WP_407643894.1">
    <property type="nucleotide sequence ID" value="NZ_LZYB01000002.1"/>
</dbReference>
<evidence type="ECO:0000256" key="6">
    <source>
        <dbReference type="ARBA" id="ARBA00023125"/>
    </source>
</evidence>
<keyword evidence="4" id="KW-0949">S-adenosyl-L-methionine</keyword>
<dbReference type="InterPro" id="IPR029063">
    <property type="entry name" value="SAM-dependent_MTases_sf"/>
</dbReference>
<dbReference type="AlphaFoldDB" id="A0A1A7BI90"/>
<evidence type="ECO:0000313" key="12">
    <source>
        <dbReference type="EMBL" id="OBV11436.1"/>
    </source>
</evidence>
<keyword evidence="2 12" id="KW-0489">Methyltransferase</keyword>
<dbReference type="PRINTS" id="PR00508">
    <property type="entry name" value="S21N4MTFRASE"/>
</dbReference>
<dbReference type="Pfam" id="PF18755">
    <property type="entry name" value="RAMA"/>
    <property type="match status" value="1"/>
</dbReference>
<evidence type="ECO:0000256" key="9">
    <source>
        <dbReference type="SAM" id="MobiDB-lite"/>
    </source>
</evidence>
<dbReference type="GO" id="GO:0009007">
    <property type="term" value="F:site-specific DNA-methyltransferase (adenine-specific) activity"/>
    <property type="evidence" value="ECO:0007669"/>
    <property type="project" value="UniProtKB-EC"/>
</dbReference>
<dbReference type="EC" id="2.1.1.-" evidence="8"/>
<keyword evidence="6" id="KW-0238">DNA-binding</keyword>
<dbReference type="GO" id="GO:0032259">
    <property type="term" value="P:methylation"/>
    <property type="evidence" value="ECO:0007669"/>
    <property type="project" value="UniProtKB-KW"/>
</dbReference>
<dbReference type="Gene3D" id="3.40.50.150">
    <property type="entry name" value="Vaccinia Virus protein VP39"/>
    <property type="match status" value="1"/>
</dbReference>
<dbReference type="SUPFAM" id="SSF53335">
    <property type="entry name" value="S-adenosyl-L-methionine-dependent methyltransferases"/>
    <property type="match status" value="1"/>
</dbReference>
<evidence type="ECO:0000259" key="11">
    <source>
        <dbReference type="Pfam" id="PF18755"/>
    </source>
</evidence>
<reference evidence="12 13" key="1">
    <citation type="submission" date="2016-06" db="EMBL/GenBank/DDBJ databases">
        <title>Genome sequence of Porphyrobacter dokdonensis DSW-74.</title>
        <authorList>
            <person name="Kim J.F."/>
            <person name="Song J.Y."/>
        </authorList>
    </citation>
    <scope>NUCLEOTIDE SEQUENCE [LARGE SCALE GENOMIC DNA]</scope>
    <source>
        <strain evidence="12 13">DSW-74</strain>
    </source>
</reference>
<dbReference type="GO" id="GO:0003677">
    <property type="term" value="F:DNA binding"/>
    <property type="evidence" value="ECO:0007669"/>
    <property type="project" value="UniProtKB-KW"/>
</dbReference>
<evidence type="ECO:0000256" key="4">
    <source>
        <dbReference type="ARBA" id="ARBA00022691"/>
    </source>
</evidence>
<dbReference type="PANTHER" id="PTHR13370">
    <property type="entry name" value="RNA METHYLASE-RELATED"/>
    <property type="match status" value="1"/>
</dbReference>
<dbReference type="PROSITE" id="PS00092">
    <property type="entry name" value="N6_MTASE"/>
    <property type="match status" value="1"/>
</dbReference>